<evidence type="ECO:0000313" key="1">
    <source>
        <dbReference type="EMBL" id="MBX71460.1"/>
    </source>
</evidence>
<name>A0A2P2QWS5_RHIMU</name>
<dbReference type="EMBL" id="GGEC01090976">
    <property type="protein sequence ID" value="MBX71460.1"/>
    <property type="molecule type" value="Transcribed_RNA"/>
</dbReference>
<sequence length="46" mass="5249">MADVDLGNRPQESNSKVLAPRAWEMRRTCESCCSLLKTEKPHFISI</sequence>
<dbReference type="AlphaFoldDB" id="A0A2P2QWS5"/>
<organism evidence="1">
    <name type="scientific">Rhizophora mucronata</name>
    <name type="common">Asiatic mangrove</name>
    <dbReference type="NCBI Taxonomy" id="61149"/>
    <lineage>
        <taxon>Eukaryota</taxon>
        <taxon>Viridiplantae</taxon>
        <taxon>Streptophyta</taxon>
        <taxon>Embryophyta</taxon>
        <taxon>Tracheophyta</taxon>
        <taxon>Spermatophyta</taxon>
        <taxon>Magnoliopsida</taxon>
        <taxon>eudicotyledons</taxon>
        <taxon>Gunneridae</taxon>
        <taxon>Pentapetalae</taxon>
        <taxon>rosids</taxon>
        <taxon>fabids</taxon>
        <taxon>Malpighiales</taxon>
        <taxon>Rhizophoraceae</taxon>
        <taxon>Rhizophora</taxon>
    </lineage>
</organism>
<proteinExistence type="predicted"/>
<accession>A0A2P2QWS5</accession>
<protein>
    <submittedName>
        <fullName evidence="1">Uncharacterized protein</fullName>
    </submittedName>
</protein>
<reference evidence="1" key="1">
    <citation type="submission" date="2018-02" db="EMBL/GenBank/DDBJ databases">
        <title>Rhizophora mucronata_Transcriptome.</title>
        <authorList>
            <person name="Meera S.P."/>
            <person name="Sreeshan A."/>
            <person name="Augustine A."/>
        </authorList>
    </citation>
    <scope>NUCLEOTIDE SEQUENCE</scope>
    <source>
        <tissue evidence="1">Leaf</tissue>
    </source>
</reference>